<sequence>MFVCRSITLVLAALTTSAYAIIQVALLTFLGKCHIGTSIDMNCCWGGTAGEDACFRQQKSVNCGNGIEQANFCKNIGIDRTRCDADCCDPRTGWGKACPKGKNACNGICPS</sequence>
<name>A0AA37P0Z6_9PEZI</name>
<evidence type="ECO:0000256" key="1">
    <source>
        <dbReference type="SAM" id="SignalP"/>
    </source>
</evidence>
<dbReference type="RefSeq" id="XP_049126593.1">
    <property type="nucleotide sequence ID" value="XM_049270636.1"/>
</dbReference>
<proteinExistence type="predicted"/>
<gene>
    <name evidence="2" type="ORF">ColSpa_04424</name>
</gene>
<evidence type="ECO:0000313" key="2">
    <source>
        <dbReference type="EMBL" id="GKT44243.1"/>
    </source>
</evidence>
<keyword evidence="3" id="KW-1185">Reference proteome</keyword>
<keyword evidence="1" id="KW-0732">Signal</keyword>
<evidence type="ECO:0000313" key="3">
    <source>
        <dbReference type="Proteomes" id="UP001055115"/>
    </source>
</evidence>
<dbReference type="EMBL" id="BQXU01000009">
    <property type="protein sequence ID" value="GKT44243.1"/>
    <property type="molecule type" value="Genomic_DNA"/>
</dbReference>
<accession>A0AA37P0Z6</accession>
<feature type="chain" id="PRO_5041253150" evidence="1">
    <location>
        <begin position="21"/>
        <end position="111"/>
    </location>
</feature>
<feature type="signal peptide" evidence="1">
    <location>
        <begin position="1"/>
        <end position="20"/>
    </location>
</feature>
<comment type="caution">
    <text evidence="2">The sequence shown here is derived from an EMBL/GenBank/DDBJ whole genome shotgun (WGS) entry which is preliminary data.</text>
</comment>
<dbReference type="Proteomes" id="UP001055115">
    <property type="component" value="Unassembled WGS sequence"/>
</dbReference>
<dbReference type="GeneID" id="73325226"/>
<reference evidence="2 3" key="1">
    <citation type="submission" date="2022-03" db="EMBL/GenBank/DDBJ databases">
        <title>Genome data of Colletotrichum spp.</title>
        <authorList>
            <person name="Utami Y.D."/>
            <person name="Hiruma K."/>
        </authorList>
    </citation>
    <scope>NUCLEOTIDE SEQUENCE [LARGE SCALE GENOMIC DNA]</scope>
    <source>
        <strain evidence="2 3">MAFF 239500</strain>
    </source>
</reference>
<organism evidence="2 3">
    <name type="scientific">Colletotrichum spaethianum</name>
    <dbReference type="NCBI Taxonomy" id="700344"/>
    <lineage>
        <taxon>Eukaryota</taxon>
        <taxon>Fungi</taxon>
        <taxon>Dikarya</taxon>
        <taxon>Ascomycota</taxon>
        <taxon>Pezizomycotina</taxon>
        <taxon>Sordariomycetes</taxon>
        <taxon>Hypocreomycetidae</taxon>
        <taxon>Glomerellales</taxon>
        <taxon>Glomerellaceae</taxon>
        <taxon>Colletotrichum</taxon>
        <taxon>Colletotrichum spaethianum species complex</taxon>
    </lineage>
</organism>
<protein>
    <submittedName>
        <fullName evidence="2">Uncharacterized protein</fullName>
    </submittedName>
</protein>
<dbReference type="AlphaFoldDB" id="A0AA37P0Z6"/>